<proteinExistence type="inferred from homology"/>
<feature type="active site" description="Nucleophile" evidence="4">
    <location>
        <position position="363"/>
    </location>
</feature>
<dbReference type="PRINTS" id="PR00131">
    <property type="entry name" value="GLHYDRLASE1"/>
</dbReference>
<dbReference type="InterPro" id="IPR018120">
    <property type="entry name" value="Glyco_hydro_1_AS"/>
</dbReference>
<dbReference type="Gene3D" id="3.20.20.80">
    <property type="entry name" value="Glycosidases"/>
    <property type="match status" value="1"/>
</dbReference>
<dbReference type="RefSeq" id="WP_103083633.1">
    <property type="nucleotide sequence ID" value="NZ_BDDZ01000032.1"/>
</dbReference>
<dbReference type="GO" id="GO:0008422">
    <property type="term" value="F:beta-glucosidase activity"/>
    <property type="evidence" value="ECO:0007669"/>
    <property type="project" value="TreeGrafter"/>
</dbReference>
<dbReference type="InterPro" id="IPR017853">
    <property type="entry name" value="GH"/>
</dbReference>
<evidence type="ECO:0000256" key="3">
    <source>
        <dbReference type="ARBA" id="ARBA00023295"/>
    </source>
</evidence>
<dbReference type="Proteomes" id="UP000236214">
    <property type="component" value="Unassembled WGS sequence"/>
</dbReference>
<gene>
    <name evidence="7" type="ORF">TEHN7118_0951</name>
</gene>
<evidence type="ECO:0000256" key="2">
    <source>
        <dbReference type="ARBA" id="ARBA00022801"/>
    </source>
</evidence>
<evidence type="ECO:0000313" key="7">
    <source>
        <dbReference type="EMBL" id="GBD68145.1"/>
    </source>
</evidence>
<name>A0A2H6DT40_TETHA</name>
<dbReference type="PROSITE" id="PS00653">
    <property type="entry name" value="GLYCOSYL_HYDROL_F1_2"/>
    <property type="match status" value="1"/>
</dbReference>
<keyword evidence="8" id="KW-1185">Reference proteome</keyword>
<accession>A0A2H6DT40</accession>
<sequence length="466" mass="54494">MSHKFPDNFLWGASISAHQTEGAYKSDGKGLTVQDTRIRDNHEIANFTVASDHYHHYKKDIQLLAELSVKVFRFSISWARIFPQGRKEVNQAGIDHYQNVIDECLTHNIKPMITLNHFDLPQVLEDIGGWSNRKTVDAFKEYAQTVFKAYGNKVKYWLTINEPNIMLLVDQKILGKQIPIKEKYQQFHHLMMAEKYAFKFCHELVENGQIGPVPNISLVYPATSKPLDNQAALYFNSVRNWAYLDFSCFGRYNTVFKDYLKQKNISITFSPEDETVMKENFPDFIAMNFYTTMTVEKPMDKNNMSEGISDQQSEDIMDWGFYKGVTNPYLKKNQFNWTIDPDGFKTTLQTLYDRYHLPIIITENGLGAKDDLTEDKKIHDPYRIDYLKQHLEQALEAIEAGVDLFGYSPWSAIDLISVHEGISKRYGFIYVDRTEKELKQLRRYKKDSFYWYQKLIQTNKIPAESR</sequence>
<dbReference type="InterPro" id="IPR033132">
    <property type="entry name" value="GH_1_N_CS"/>
</dbReference>
<evidence type="ECO:0000256" key="6">
    <source>
        <dbReference type="RuleBase" id="RU004468"/>
    </source>
</evidence>
<keyword evidence="3 6" id="KW-0326">Glycosidase</keyword>
<evidence type="ECO:0000313" key="8">
    <source>
        <dbReference type="Proteomes" id="UP000236214"/>
    </source>
</evidence>
<comment type="caution">
    <text evidence="7">The sequence shown here is derived from an EMBL/GenBank/DDBJ whole genome shotgun (WGS) entry which is preliminary data.</text>
</comment>
<organism evidence="7 8">
    <name type="scientific">Tetragenococcus halophilus subsp. halophilus</name>
    <dbReference type="NCBI Taxonomy" id="1513897"/>
    <lineage>
        <taxon>Bacteria</taxon>
        <taxon>Bacillati</taxon>
        <taxon>Bacillota</taxon>
        <taxon>Bacilli</taxon>
        <taxon>Lactobacillales</taxon>
        <taxon>Enterococcaceae</taxon>
        <taxon>Tetragenococcus</taxon>
    </lineage>
</organism>
<evidence type="ECO:0000256" key="1">
    <source>
        <dbReference type="ARBA" id="ARBA00010838"/>
    </source>
</evidence>
<keyword evidence="2 6" id="KW-0378">Hydrolase</keyword>
<dbReference type="AlphaFoldDB" id="A0A2H6DT40"/>
<dbReference type="PROSITE" id="PS00572">
    <property type="entry name" value="GLYCOSYL_HYDROL_F1_1"/>
    <property type="match status" value="1"/>
</dbReference>
<dbReference type="GO" id="GO:0016052">
    <property type="term" value="P:carbohydrate catabolic process"/>
    <property type="evidence" value="ECO:0007669"/>
    <property type="project" value="TreeGrafter"/>
</dbReference>
<reference evidence="7 8" key="1">
    <citation type="submission" date="2016-05" db="EMBL/GenBank/DDBJ databases">
        <title>Whole genome sequencing of Tetragenococcus halophilus subsp. halophilus NISL 7118.</title>
        <authorList>
            <person name="Shiwa Y."/>
            <person name="Nishimura I."/>
            <person name="Yoshikawa H."/>
            <person name="Koyama Y."/>
            <person name="Oguma T."/>
        </authorList>
    </citation>
    <scope>NUCLEOTIDE SEQUENCE [LARGE SCALE GENOMIC DNA]</scope>
    <source>
        <strain evidence="7 8">NISL 7118</strain>
    </source>
</reference>
<dbReference type="FunFam" id="3.20.20.80:FF:000004">
    <property type="entry name" value="Beta-glucosidase 6-phospho-beta-glucosidase"/>
    <property type="match status" value="1"/>
</dbReference>
<dbReference type="GO" id="GO:0005829">
    <property type="term" value="C:cytosol"/>
    <property type="evidence" value="ECO:0007669"/>
    <property type="project" value="TreeGrafter"/>
</dbReference>
<dbReference type="EMBL" id="BDEC01000035">
    <property type="protein sequence ID" value="GBD68145.1"/>
    <property type="molecule type" value="Genomic_DNA"/>
</dbReference>
<dbReference type="Pfam" id="PF00232">
    <property type="entry name" value="Glyco_hydro_1"/>
    <property type="match status" value="1"/>
</dbReference>
<comment type="similarity">
    <text evidence="1 5">Belongs to the glycosyl hydrolase 1 family.</text>
</comment>
<evidence type="ECO:0000256" key="4">
    <source>
        <dbReference type="PROSITE-ProRule" id="PRU10055"/>
    </source>
</evidence>
<protein>
    <submittedName>
        <fullName evidence="7">Putative 6-phospho-beta-glucosidase</fullName>
    </submittedName>
</protein>
<dbReference type="InterPro" id="IPR001360">
    <property type="entry name" value="Glyco_hydro_1"/>
</dbReference>
<dbReference type="PANTHER" id="PTHR10353">
    <property type="entry name" value="GLYCOSYL HYDROLASE"/>
    <property type="match status" value="1"/>
</dbReference>
<evidence type="ECO:0000256" key="5">
    <source>
        <dbReference type="RuleBase" id="RU003690"/>
    </source>
</evidence>
<dbReference type="SUPFAM" id="SSF51445">
    <property type="entry name" value="(Trans)glycosidases"/>
    <property type="match status" value="1"/>
</dbReference>
<dbReference type="PANTHER" id="PTHR10353:SF136">
    <property type="entry name" value="ARYL-PHOSPHO-BETA-D-GLUCOSIDASE BGLC"/>
    <property type="match status" value="1"/>
</dbReference>